<dbReference type="AlphaFoldDB" id="A0AAW1V6B1"/>
<dbReference type="Proteomes" id="UP001431783">
    <property type="component" value="Unassembled WGS sequence"/>
</dbReference>
<feature type="region of interest" description="Disordered" evidence="1">
    <location>
        <begin position="96"/>
        <end position="136"/>
    </location>
</feature>
<keyword evidence="2" id="KW-0812">Transmembrane</keyword>
<dbReference type="EMBL" id="JARQZJ010000127">
    <property type="protein sequence ID" value="KAK9891237.1"/>
    <property type="molecule type" value="Genomic_DNA"/>
</dbReference>
<organism evidence="3 4">
    <name type="scientific">Henosepilachna vigintioctopunctata</name>
    <dbReference type="NCBI Taxonomy" id="420089"/>
    <lineage>
        <taxon>Eukaryota</taxon>
        <taxon>Metazoa</taxon>
        <taxon>Ecdysozoa</taxon>
        <taxon>Arthropoda</taxon>
        <taxon>Hexapoda</taxon>
        <taxon>Insecta</taxon>
        <taxon>Pterygota</taxon>
        <taxon>Neoptera</taxon>
        <taxon>Endopterygota</taxon>
        <taxon>Coleoptera</taxon>
        <taxon>Polyphaga</taxon>
        <taxon>Cucujiformia</taxon>
        <taxon>Coccinelloidea</taxon>
        <taxon>Coccinellidae</taxon>
        <taxon>Epilachninae</taxon>
        <taxon>Epilachnini</taxon>
        <taxon>Henosepilachna</taxon>
    </lineage>
</organism>
<feature type="region of interest" description="Disordered" evidence="1">
    <location>
        <begin position="1"/>
        <end position="64"/>
    </location>
</feature>
<comment type="caution">
    <text evidence="3">The sequence shown here is derived from an EMBL/GenBank/DDBJ whole genome shotgun (WGS) entry which is preliminary data.</text>
</comment>
<name>A0AAW1V6B1_9CUCU</name>
<keyword evidence="2" id="KW-1133">Transmembrane helix</keyword>
<feature type="compositionally biased region" description="Basic and acidic residues" evidence="1">
    <location>
        <begin position="51"/>
        <end position="64"/>
    </location>
</feature>
<sequence length="194" mass="20450">MVFNNNGGRNDEEDDFDEGSEKALSEPGSPHSRKRSCSSNDGSSNASSSNVDHESMRLRSDDSRRGSRKGAVLRLCLFGCACDSCLVVGAGGGRPPDDEGGGGGVGGGGDQSEDSSGVYLTPLPTPTDSASSTPDRDQFLLPPLGPVCIQGNLRLSILIIYASQSIILLYMLAFSHRITDIYRLFCGGLVLCKN</sequence>
<keyword evidence="2" id="KW-0472">Membrane</keyword>
<feature type="compositionally biased region" description="Low complexity" evidence="1">
    <location>
        <begin position="37"/>
        <end position="50"/>
    </location>
</feature>
<accession>A0AAW1V6B1</accession>
<proteinExistence type="predicted"/>
<gene>
    <name evidence="3" type="ORF">WA026_013550</name>
</gene>
<keyword evidence="4" id="KW-1185">Reference proteome</keyword>
<evidence type="ECO:0000256" key="2">
    <source>
        <dbReference type="SAM" id="Phobius"/>
    </source>
</evidence>
<feature type="compositionally biased region" description="Gly residues" evidence="1">
    <location>
        <begin position="101"/>
        <end position="110"/>
    </location>
</feature>
<feature type="transmembrane region" description="Helical" evidence="2">
    <location>
        <begin position="153"/>
        <end position="173"/>
    </location>
</feature>
<protein>
    <submittedName>
        <fullName evidence="3">Uncharacterized protein</fullName>
    </submittedName>
</protein>
<reference evidence="3 4" key="1">
    <citation type="submission" date="2023-03" db="EMBL/GenBank/DDBJ databases">
        <title>Genome insight into feeding habits of ladybird beetles.</title>
        <authorList>
            <person name="Li H.-S."/>
            <person name="Huang Y.-H."/>
            <person name="Pang H."/>
        </authorList>
    </citation>
    <scope>NUCLEOTIDE SEQUENCE [LARGE SCALE GENOMIC DNA]</scope>
    <source>
        <strain evidence="3">SYSU_2023b</strain>
        <tissue evidence="3">Whole body</tissue>
    </source>
</reference>
<evidence type="ECO:0000256" key="1">
    <source>
        <dbReference type="SAM" id="MobiDB-lite"/>
    </source>
</evidence>
<evidence type="ECO:0000313" key="3">
    <source>
        <dbReference type="EMBL" id="KAK9891237.1"/>
    </source>
</evidence>
<evidence type="ECO:0000313" key="4">
    <source>
        <dbReference type="Proteomes" id="UP001431783"/>
    </source>
</evidence>